<feature type="transmembrane region" description="Helical" evidence="8">
    <location>
        <begin position="31"/>
        <end position="52"/>
    </location>
</feature>
<comment type="subcellular location">
    <subcellularLocation>
        <location evidence="2">Cell membrane</location>
    </subcellularLocation>
    <subcellularLocation>
        <location evidence="1">Membrane</location>
        <topology evidence="1">Single-pass membrane protein</topology>
    </subcellularLocation>
</comment>
<protein>
    <submittedName>
        <fullName evidence="10">Tetratricopeptide repeat protein</fullName>
    </submittedName>
</protein>
<organism evidence="10 11">
    <name type="scientific">Sphingomonas changnyeongensis</name>
    <dbReference type="NCBI Taxonomy" id="2698679"/>
    <lineage>
        <taxon>Bacteria</taxon>
        <taxon>Pseudomonadati</taxon>
        <taxon>Pseudomonadota</taxon>
        <taxon>Alphaproteobacteria</taxon>
        <taxon>Sphingomonadales</taxon>
        <taxon>Sphingomonadaceae</taxon>
        <taxon>Sphingomonas</taxon>
    </lineage>
</organism>
<dbReference type="EMBL" id="CP047895">
    <property type="protein sequence ID" value="QHL90751.1"/>
    <property type="molecule type" value="Genomic_DNA"/>
</dbReference>
<evidence type="ECO:0000256" key="1">
    <source>
        <dbReference type="ARBA" id="ARBA00004167"/>
    </source>
</evidence>
<keyword evidence="3" id="KW-1003">Cell membrane</keyword>
<proteinExistence type="predicted"/>
<evidence type="ECO:0000256" key="4">
    <source>
        <dbReference type="ARBA" id="ARBA00022692"/>
    </source>
</evidence>
<evidence type="ECO:0000256" key="6">
    <source>
        <dbReference type="ARBA" id="ARBA00023136"/>
    </source>
</evidence>
<dbReference type="Pfam" id="PF09976">
    <property type="entry name" value="TPR_21"/>
    <property type="match status" value="1"/>
</dbReference>
<evidence type="ECO:0000313" key="10">
    <source>
        <dbReference type="EMBL" id="QHL90751.1"/>
    </source>
</evidence>
<reference evidence="10 11" key="1">
    <citation type="submission" date="2020-01" db="EMBL/GenBank/DDBJ databases">
        <title>Sphingomonas sp. C33 whole genome sequece.</title>
        <authorList>
            <person name="Park C."/>
        </authorList>
    </citation>
    <scope>NUCLEOTIDE SEQUENCE [LARGE SCALE GENOMIC DNA]</scope>
    <source>
        <strain evidence="10 11">C33</strain>
    </source>
</reference>
<dbReference type="InterPro" id="IPR018704">
    <property type="entry name" value="SecYEG/CpoB_TPR"/>
</dbReference>
<evidence type="ECO:0000256" key="2">
    <source>
        <dbReference type="ARBA" id="ARBA00004236"/>
    </source>
</evidence>
<keyword evidence="11" id="KW-1185">Reference proteome</keyword>
<dbReference type="InterPro" id="IPR026039">
    <property type="entry name" value="YfgM"/>
</dbReference>
<keyword evidence="5 8" id="KW-1133">Transmembrane helix</keyword>
<keyword evidence="7" id="KW-0143">Chaperone</keyword>
<dbReference type="PANTHER" id="PTHR38035">
    <property type="entry name" value="UPF0070 PROTEIN YFGM"/>
    <property type="match status" value="1"/>
</dbReference>
<keyword evidence="4 8" id="KW-0812">Transmembrane</keyword>
<dbReference type="Proteomes" id="UP000464468">
    <property type="component" value="Chromosome"/>
</dbReference>
<evidence type="ECO:0000256" key="5">
    <source>
        <dbReference type="ARBA" id="ARBA00022989"/>
    </source>
</evidence>
<evidence type="ECO:0000259" key="9">
    <source>
        <dbReference type="Pfam" id="PF09976"/>
    </source>
</evidence>
<feature type="domain" description="Ancillary SecYEG translocon subunit/Cell division coordinator CpoB TPR" evidence="9">
    <location>
        <begin position="27"/>
        <end position="189"/>
    </location>
</feature>
<sequence>MALPPQNSDAFIREVDEELRRDQIFGFWARYGRTVLVVILVGLAVFAGFLYWRHHQDQQAGLTGEKLQAAVDKLSANRFTDAKPALEELTRSDRAGYRAAARLALGGVAAQADDARTAAARFAEVAGDAGLPQPLRDLALIRQTAVEFDQLPPQTVITRLQPLAQKGSAWFGSAGEMVAAAHLKAGRPEAAGPIFAAIAADPSVPETIRTRAVQIAALLGVDNQGR</sequence>
<evidence type="ECO:0000256" key="3">
    <source>
        <dbReference type="ARBA" id="ARBA00022475"/>
    </source>
</evidence>
<dbReference type="RefSeq" id="WP_160592678.1">
    <property type="nucleotide sequence ID" value="NZ_CP047895.1"/>
</dbReference>
<accession>A0A7Z2S7W5</accession>
<evidence type="ECO:0000256" key="7">
    <source>
        <dbReference type="ARBA" id="ARBA00023186"/>
    </source>
</evidence>
<keyword evidence="6 8" id="KW-0472">Membrane</keyword>
<dbReference type="PANTHER" id="PTHR38035:SF1">
    <property type="entry name" value="ANCILLARY SECYEG TRANSLOCON SUBUNIT"/>
    <property type="match status" value="1"/>
</dbReference>
<dbReference type="AlphaFoldDB" id="A0A7Z2S7W5"/>
<evidence type="ECO:0000256" key="8">
    <source>
        <dbReference type="SAM" id="Phobius"/>
    </source>
</evidence>
<evidence type="ECO:0000313" key="11">
    <source>
        <dbReference type="Proteomes" id="UP000464468"/>
    </source>
</evidence>
<gene>
    <name evidence="10" type="ORF">GVO57_07785</name>
</gene>
<dbReference type="GO" id="GO:0044877">
    <property type="term" value="F:protein-containing complex binding"/>
    <property type="evidence" value="ECO:0007669"/>
    <property type="project" value="InterPro"/>
</dbReference>
<name>A0A7Z2S7W5_9SPHN</name>
<dbReference type="KEGG" id="schy:GVO57_07785"/>
<dbReference type="GO" id="GO:0005886">
    <property type="term" value="C:plasma membrane"/>
    <property type="evidence" value="ECO:0007669"/>
    <property type="project" value="UniProtKB-SubCell"/>
</dbReference>